<feature type="coiled-coil region" evidence="1">
    <location>
        <begin position="303"/>
        <end position="333"/>
    </location>
</feature>
<reference evidence="4" key="1">
    <citation type="journal article" date="2014" name="Int. J. Syst. Evol. Microbiol.">
        <title>Complete genome sequence of Corynebacterium casei LMG S-19264T (=DSM 44701T), isolated from a smear-ripened cheese.</title>
        <authorList>
            <consortium name="US DOE Joint Genome Institute (JGI-PGF)"/>
            <person name="Walter F."/>
            <person name="Albersmeier A."/>
            <person name="Kalinowski J."/>
            <person name="Ruckert C."/>
        </authorList>
    </citation>
    <scope>NUCLEOTIDE SEQUENCE</scope>
    <source>
        <strain evidence="4">CGMCC 1.15448</strain>
    </source>
</reference>
<dbReference type="RefSeq" id="WP_188931507.1">
    <property type="nucleotide sequence ID" value="NZ_BMJC01000002.1"/>
</dbReference>
<gene>
    <name evidence="4" type="ORF">GCM10011511_22330</name>
</gene>
<keyword evidence="5" id="KW-1185">Reference proteome</keyword>
<evidence type="ECO:0000256" key="1">
    <source>
        <dbReference type="SAM" id="Coils"/>
    </source>
</evidence>
<dbReference type="Pfam" id="PF02601">
    <property type="entry name" value="Exonuc_VII_L"/>
    <property type="match status" value="1"/>
</dbReference>
<dbReference type="AlphaFoldDB" id="A0A8J2UCM4"/>
<keyword evidence="1" id="KW-0175">Coiled coil</keyword>
<keyword evidence="2" id="KW-0812">Transmembrane</keyword>
<feature type="domain" description="Exonuclease VII large subunit C-terminal" evidence="3">
    <location>
        <begin position="196"/>
        <end position="351"/>
    </location>
</feature>
<keyword evidence="2" id="KW-0472">Membrane</keyword>
<dbReference type="InterPro" id="IPR020579">
    <property type="entry name" value="Exonuc_VII_lsu_C"/>
</dbReference>
<name>A0A8J2UCM4_9BACT</name>
<feature type="transmembrane region" description="Helical" evidence="2">
    <location>
        <begin position="361"/>
        <end position="378"/>
    </location>
</feature>
<evidence type="ECO:0000313" key="4">
    <source>
        <dbReference type="EMBL" id="GGA98551.1"/>
    </source>
</evidence>
<dbReference type="GO" id="GO:0006308">
    <property type="term" value="P:DNA catabolic process"/>
    <property type="evidence" value="ECO:0007669"/>
    <property type="project" value="InterPro"/>
</dbReference>
<dbReference type="GO" id="GO:0009318">
    <property type="term" value="C:exodeoxyribonuclease VII complex"/>
    <property type="evidence" value="ECO:0007669"/>
    <property type="project" value="InterPro"/>
</dbReference>
<evidence type="ECO:0000259" key="3">
    <source>
        <dbReference type="Pfam" id="PF02601"/>
    </source>
</evidence>
<dbReference type="PANTHER" id="PTHR30008">
    <property type="entry name" value="EXODEOXYRIBONUCLEASE 7 LARGE SUBUNIT"/>
    <property type="match status" value="1"/>
</dbReference>
<dbReference type="InterPro" id="IPR003753">
    <property type="entry name" value="Exonuc_VII_L"/>
</dbReference>
<accession>A0A8J2UCM4</accession>
<proteinExistence type="predicted"/>
<dbReference type="EMBL" id="BMJC01000002">
    <property type="protein sequence ID" value="GGA98551.1"/>
    <property type="molecule type" value="Genomic_DNA"/>
</dbReference>
<reference evidence="4" key="2">
    <citation type="submission" date="2020-09" db="EMBL/GenBank/DDBJ databases">
        <authorList>
            <person name="Sun Q."/>
            <person name="Zhou Y."/>
        </authorList>
    </citation>
    <scope>NUCLEOTIDE SEQUENCE</scope>
    <source>
        <strain evidence="4">CGMCC 1.15448</strain>
    </source>
</reference>
<comment type="caution">
    <text evidence="4">The sequence shown here is derived from an EMBL/GenBank/DDBJ whole genome shotgun (WGS) entry which is preliminary data.</text>
</comment>
<organism evidence="4 5">
    <name type="scientific">Puia dinghuensis</name>
    <dbReference type="NCBI Taxonomy" id="1792502"/>
    <lineage>
        <taxon>Bacteria</taxon>
        <taxon>Pseudomonadati</taxon>
        <taxon>Bacteroidota</taxon>
        <taxon>Chitinophagia</taxon>
        <taxon>Chitinophagales</taxon>
        <taxon>Chitinophagaceae</taxon>
        <taxon>Puia</taxon>
    </lineage>
</organism>
<protein>
    <recommendedName>
        <fullName evidence="3">Exonuclease VII large subunit C-terminal domain-containing protein</fullName>
    </recommendedName>
</protein>
<dbReference type="Proteomes" id="UP000607559">
    <property type="component" value="Unassembled WGS sequence"/>
</dbReference>
<sequence length="382" mass="42493">MSEEQAVPANWANDISYTPASLLHLFNSALAPSATKKIILVKGIYLAGKGVTYAGYFYDTLKDEATDAVLTLVVPALLRNGLTHNKTISFYGYITKRVVLNGGRIEVHAVMTELLQQTVNTYSDKEIRAIGLLQQKAGLGYRDVDGFVKGRIVNEETVRIRILIGKTAIVDSDISHALGEAVGFYNIGFERINLSSEADILQALRRYNDAEANDLLVLSRGGGENMEVFNSPDVAEYCLELEPLFVTAIGHKEDTPLVQKMADKAFITPTALGQYLNRIYNETVEELQHSKARLIETITLQLGANYDKQVRNLEEKIRGLEELNIQRVGLQQQELQLLQGQLLAAQEQVQTMRVTGTRRQLVFWVILIVVALVCVLIGRGCR</sequence>
<dbReference type="PANTHER" id="PTHR30008:SF0">
    <property type="entry name" value="EXODEOXYRIBONUCLEASE 7 LARGE SUBUNIT"/>
    <property type="match status" value="1"/>
</dbReference>
<dbReference type="GO" id="GO:0008855">
    <property type="term" value="F:exodeoxyribonuclease VII activity"/>
    <property type="evidence" value="ECO:0007669"/>
    <property type="project" value="InterPro"/>
</dbReference>
<evidence type="ECO:0000313" key="5">
    <source>
        <dbReference type="Proteomes" id="UP000607559"/>
    </source>
</evidence>
<keyword evidence="2" id="KW-1133">Transmembrane helix</keyword>
<evidence type="ECO:0000256" key="2">
    <source>
        <dbReference type="SAM" id="Phobius"/>
    </source>
</evidence>